<protein>
    <submittedName>
        <fullName evidence="2">Uncharacterized protein DUF1538</fullName>
    </submittedName>
</protein>
<feature type="transmembrane region" description="Helical" evidence="1">
    <location>
        <begin position="250"/>
        <end position="271"/>
    </location>
</feature>
<sequence>MVLSFAIPGSDALNFNAPHQQAQFTGKENSGRMKALVKNLLNSLRDLAPIVVVIFFFQFFVLQQPIPNVLDLLLGTLFVVLGLTLFIQGLEWGLFPIGESLAYAFARKGSLFWLLVFAFCLGFSTTVAEPALIAVAAEASQVASLGGMIAGTEQAMSSYAFGLRITVAFSVGLALVIGVMRILKGWPIHLLIIGGYVLVVLVTLIAPQEIIGIAYDSGGVTTSTITVPLVTALGIGLASAIAGRNPMVDGFGLIALASLTPMIFVMIYGILLNAFGSGVV</sequence>
<comment type="caution">
    <text evidence="2">The sequence shown here is derived from an EMBL/GenBank/DDBJ whole genome shotgun (WGS) entry which is preliminary data.</text>
</comment>
<keyword evidence="3" id="KW-1185">Reference proteome</keyword>
<evidence type="ECO:0000313" key="3">
    <source>
        <dbReference type="Proteomes" id="UP000295793"/>
    </source>
</evidence>
<feature type="transmembrane region" description="Helical" evidence="1">
    <location>
        <begin position="47"/>
        <end position="66"/>
    </location>
</feature>
<dbReference type="AlphaFoldDB" id="A0A4R3I532"/>
<evidence type="ECO:0000313" key="2">
    <source>
        <dbReference type="EMBL" id="TCS41063.1"/>
    </source>
</evidence>
<feature type="transmembrane region" description="Helical" evidence="1">
    <location>
        <begin position="72"/>
        <end position="90"/>
    </location>
</feature>
<evidence type="ECO:0000256" key="1">
    <source>
        <dbReference type="SAM" id="Phobius"/>
    </source>
</evidence>
<feature type="transmembrane region" description="Helical" evidence="1">
    <location>
        <begin position="111"/>
        <end position="137"/>
    </location>
</feature>
<dbReference type="InterPro" id="IPR011435">
    <property type="entry name" value="UmpAB"/>
</dbReference>
<feature type="transmembrane region" description="Helical" evidence="1">
    <location>
        <begin position="225"/>
        <end position="243"/>
    </location>
</feature>
<dbReference type="Pfam" id="PF07556">
    <property type="entry name" value="DUF1538"/>
    <property type="match status" value="1"/>
</dbReference>
<name>A0A4R3I532_9GAMM</name>
<dbReference type="Proteomes" id="UP000295793">
    <property type="component" value="Unassembled WGS sequence"/>
</dbReference>
<dbReference type="EMBL" id="SLZR01000007">
    <property type="protein sequence ID" value="TCS41063.1"/>
    <property type="molecule type" value="Genomic_DNA"/>
</dbReference>
<reference evidence="2 3" key="1">
    <citation type="submission" date="2019-03" db="EMBL/GenBank/DDBJ databases">
        <title>Genomic Encyclopedia of Archaeal and Bacterial Type Strains, Phase II (KMG-II): from individual species to whole genera.</title>
        <authorList>
            <person name="Goeker M."/>
        </authorList>
    </citation>
    <scope>NUCLEOTIDE SEQUENCE [LARGE SCALE GENOMIC DNA]</scope>
    <source>
        <strain evidence="2 3">DSM 15388</strain>
    </source>
</reference>
<feature type="transmembrane region" description="Helical" evidence="1">
    <location>
        <begin position="157"/>
        <end position="179"/>
    </location>
</feature>
<accession>A0A4R3I532</accession>
<keyword evidence="1" id="KW-0812">Transmembrane</keyword>
<feature type="transmembrane region" description="Helical" evidence="1">
    <location>
        <begin position="186"/>
        <end position="205"/>
    </location>
</feature>
<keyword evidence="1" id="KW-0472">Membrane</keyword>
<keyword evidence="1" id="KW-1133">Transmembrane helix</keyword>
<organism evidence="2 3">
    <name type="scientific">Reinekea marinisedimentorum</name>
    <dbReference type="NCBI Taxonomy" id="230495"/>
    <lineage>
        <taxon>Bacteria</taxon>
        <taxon>Pseudomonadati</taxon>
        <taxon>Pseudomonadota</taxon>
        <taxon>Gammaproteobacteria</taxon>
        <taxon>Oceanospirillales</taxon>
        <taxon>Saccharospirillaceae</taxon>
        <taxon>Reinekea</taxon>
    </lineage>
</organism>
<proteinExistence type="predicted"/>
<gene>
    <name evidence="2" type="ORF">BCF53_10777</name>
</gene>